<organism evidence="2 3">
    <name type="scientific">Mythimna separata</name>
    <name type="common">Oriental armyworm</name>
    <name type="synonym">Pseudaletia separata</name>
    <dbReference type="NCBI Taxonomy" id="271217"/>
    <lineage>
        <taxon>Eukaryota</taxon>
        <taxon>Metazoa</taxon>
        <taxon>Ecdysozoa</taxon>
        <taxon>Arthropoda</taxon>
        <taxon>Hexapoda</taxon>
        <taxon>Insecta</taxon>
        <taxon>Pterygota</taxon>
        <taxon>Neoptera</taxon>
        <taxon>Endopterygota</taxon>
        <taxon>Lepidoptera</taxon>
        <taxon>Glossata</taxon>
        <taxon>Ditrysia</taxon>
        <taxon>Noctuoidea</taxon>
        <taxon>Noctuidae</taxon>
        <taxon>Noctuinae</taxon>
        <taxon>Hadenini</taxon>
        <taxon>Mythimna</taxon>
    </lineage>
</organism>
<dbReference type="InterPro" id="IPR043502">
    <property type="entry name" value="DNA/RNA_pol_sf"/>
</dbReference>
<gene>
    <name evidence="2" type="ORF">PYW07_000456</name>
</gene>
<feature type="domain" description="Reverse transcriptase" evidence="1">
    <location>
        <begin position="407"/>
        <end position="680"/>
    </location>
</feature>
<dbReference type="InterPro" id="IPR036691">
    <property type="entry name" value="Endo/exonu/phosph_ase_sf"/>
</dbReference>
<dbReference type="CDD" id="cd01650">
    <property type="entry name" value="RT_nLTR_like"/>
    <property type="match status" value="1"/>
</dbReference>
<dbReference type="AlphaFoldDB" id="A0AAD8E1S3"/>
<dbReference type="PANTHER" id="PTHR47027:SF30">
    <property type="entry name" value="THAP-TYPE DOMAIN-CONTAINING PROTEIN"/>
    <property type="match status" value="1"/>
</dbReference>
<dbReference type="SUPFAM" id="SSF56672">
    <property type="entry name" value="DNA/RNA polymerases"/>
    <property type="match status" value="1"/>
</dbReference>
<dbReference type="SUPFAM" id="SSF56219">
    <property type="entry name" value="DNase I-like"/>
    <property type="match status" value="1"/>
</dbReference>
<dbReference type="Proteomes" id="UP001231518">
    <property type="component" value="Chromosome 1"/>
</dbReference>
<comment type="caution">
    <text evidence="2">The sequence shown here is derived from an EMBL/GenBank/DDBJ whole genome shotgun (WGS) entry which is preliminary data.</text>
</comment>
<evidence type="ECO:0000313" key="3">
    <source>
        <dbReference type="Proteomes" id="UP001231518"/>
    </source>
</evidence>
<dbReference type="GO" id="GO:0071897">
    <property type="term" value="P:DNA biosynthetic process"/>
    <property type="evidence" value="ECO:0007669"/>
    <property type="project" value="UniProtKB-ARBA"/>
</dbReference>
<evidence type="ECO:0000313" key="2">
    <source>
        <dbReference type="EMBL" id="KAJ8737185.1"/>
    </source>
</evidence>
<dbReference type="PROSITE" id="PS50878">
    <property type="entry name" value="RT_POL"/>
    <property type="match status" value="1"/>
</dbReference>
<reference evidence="2" key="1">
    <citation type="submission" date="2023-03" db="EMBL/GenBank/DDBJ databases">
        <title>Chromosome-level genomes of two armyworms, Mythimna separata and Mythimna loreyi, provide insights into the biosynthesis and reception of sex pheromones.</title>
        <authorList>
            <person name="Zhao H."/>
        </authorList>
    </citation>
    <scope>NUCLEOTIDE SEQUENCE</scope>
    <source>
        <strain evidence="2">BeijingLab</strain>
        <tissue evidence="2">Pupa</tissue>
    </source>
</reference>
<keyword evidence="3" id="KW-1185">Reference proteome</keyword>
<dbReference type="Pfam" id="PF00078">
    <property type="entry name" value="RVT_1"/>
    <property type="match status" value="1"/>
</dbReference>
<dbReference type="Gene3D" id="3.60.10.10">
    <property type="entry name" value="Endonuclease/exonuclease/phosphatase"/>
    <property type="match status" value="1"/>
</dbReference>
<dbReference type="InterPro" id="IPR000477">
    <property type="entry name" value="RT_dom"/>
</dbReference>
<name>A0AAD8E1S3_MYTSE</name>
<dbReference type="PANTHER" id="PTHR47027">
    <property type="entry name" value="REVERSE TRANSCRIPTASE DOMAIN-CONTAINING PROTEIN"/>
    <property type="match status" value="1"/>
</dbReference>
<accession>A0AAD8E1S3</accession>
<proteinExistence type="predicted"/>
<dbReference type="EMBL" id="JARGEI010000001">
    <property type="protein sequence ID" value="KAJ8737185.1"/>
    <property type="molecule type" value="Genomic_DNA"/>
</dbReference>
<sequence>MSVYMPTECADNLPEFTECLGVMSSIIEDNGIEYAVALGDFNANIGNMFYKELCCYCKDQDWICADLNMLGESSNTFTFLSEAHGTCSWLDHCVVTMAAYNIIKNIKVVTDVSWSDHFPLVIECDLSVIVSKTTLNNNEYVNNRTVWGQRNNEQTASYTALCNDYLSKLNLDWYTLHCNGIPCDNQDHKYLIDKMYSEITNCLCRAASLSQSDNKTFNKVKRVIGWNYHIKDLHAQARLAFQLWLLHGKPKQGVIYDNMVVTRKTFKNKIKWCQNNEKQIQMDIIAEHRANNDFGSFWKSTNKLSFKPTIPVTVNNSQDTSEIAEMFARQFQVTGGLGGGLQNESSRADRRPSESLSTSITITADTILHCVKNMKRGKSPGHDGLSVEHVLYGGYLLYEILSKFYNLCLSHCYLPKYFMKTVVVPLFKNGSGNASDSKNYRPISLATIFSKIFERILHPQLLKYIKINNAQFGFRAGLSTDMAIYALKNTVKYYNSRNTTVYACFLDLSRAFDTINYKMLWSKMEEAGIPCDVLGLLKYWYGSQTNVVKWGSDGFSKEYKLECGVRQGGLTSPTLFNLYVNELIEKLSRSGVGCHMCNQPVNNLSYADDMVLLSPSIDGLRTLLSICEKYAMSHRLTYNVKKTEVMVFKHDNTNCFNPVITLAGSQLKTVSTFKYLGHIIKDNLKDDDDMERQRRSIAAKSNMLARRFARCSKSVKVTLFAAYCQSFYTCYLWKNYTQRTYHALRVQYNNAFRAMLNLPWRCSASGMFAENRVDDFYAVMRKRAASFMARIRATKNTIVKAVYECCKFNTSNI</sequence>
<protein>
    <recommendedName>
        <fullName evidence="1">Reverse transcriptase domain-containing protein</fullName>
    </recommendedName>
</protein>
<evidence type="ECO:0000259" key="1">
    <source>
        <dbReference type="PROSITE" id="PS50878"/>
    </source>
</evidence>